<keyword evidence="2" id="KW-0472">Membrane</keyword>
<evidence type="ECO:0000256" key="1">
    <source>
        <dbReference type="SAM" id="MobiDB-lite"/>
    </source>
</evidence>
<dbReference type="Proteomes" id="UP000325902">
    <property type="component" value="Unassembled WGS sequence"/>
</dbReference>
<dbReference type="OrthoDB" id="5309803at2759"/>
<keyword evidence="4" id="KW-1185">Reference proteome</keyword>
<gene>
    <name evidence="3" type="ORF">DBV05_g4278</name>
</gene>
<accession>A0A5N5DH34</accession>
<proteinExistence type="predicted"/>
<feature type="compositionally biased region" description="Polar residues" evidence="1">
    <location>
        <begin position="94"/>
        <end position="113"/>
    </location>
</feature>
<dbReference type="AlphaFoldDB" id="A0A5N5DH34"/>
<organism evidence="3 4">
    <name type="scientific">Lasiodiplodia theobromae</name>
    <dbReference type="NCBI Taxonomy" id="45133"/>
    <lineage>
        <taxon>Eukaryota</taxon>
        <taxon>Fungi</taxon>
        <taxon>Dikarya</taxon>
        <taxon>Ascomycota</taxon>
        <taxon>Pezizomycotina</taxon>
        <taxon>Dothideomycetes</taxon>
        <taxon>Dothideomycetes incertae sedis</taxon>
        <taxon>Botryosphaeriales</taxon>
        <taxon>Botryosphaeriaceae</taxon>
        <taxon>Lasiodiplodia</taxon>
    </lineage>
</organism>
<sequence length="119" mass="13418">MAWSSILPDHLSSFETWIARLFIFFGVVTIGPWAVLILYDLALYFFRTVAYELPVFGGRAMGKRRPRAPSLTERPDGQRRQFNPMLHPGDEANAHTSGTSRAVDSDASIQFRNTAKEDS</sequence>
<dbReference type="EMBL" id="VCHE01000019">
    <property type="protein sequence ID" value="KAB2577173.1"/>
    <property type="molecule type" value="Genomic_DNA"/>
</dbReference>
<feature type="transmembrane region" description="Helical" evidence="2">
    <location>
        <begin position="17"/>
        <end position="39"/>
    </location>
</feature>
<evidence type="ECO:0000313" key="3">
    <source>
        <dbReference type="EMBL" id="KAB2577173.1"/>
    </source>
</evidence>
<comment type="caution">
    <text evidence="3">The sequence shown here is derived from an EMBL/GenBank/DDBJ whole genome shotgun (WGS) entry which is preliminary data.</text>
</comment>
<feature type="region of interest" description="Disordered" evidence="1">
    <location>
        <begin position="60"/>
        <end position="119"/>
    </location>
</feature>
<protein>
    <submittedName>
        <fullName evidence="3">Uncharacterized protein</fullName>
    </submittedName>
</protein>
<evidence type="ECO:0000256" key="2">
    <source>
        <dbReference type="SAM" id="Phobius"/>
    </source>
</evidence>
<keyword evidence="2" id="KW-1133">Transmembrane helix</keyword>
<evidence type="ECO:0000313" key="4">
    <source>
        <dbReference type="Proteomes" id="UP000325902"/>
    </source>
</evidence>
<name>A0A5N5DH34_9PEZI</name>
<reference evidence="3 4" key="1">
    <citation type="journal article" date="2019" name="Sci. Rep.">
        <title>A multi-omics analysis of the grapevine pathogen Lasiodiplodia theobromae reveals that temperature affects the expression of virulence- and pathogenicity-related genes.</title>
        <authorList>
            <person name="Felix C."/>
            <person name="Meneses R."/>
            <person name="Goncalves M.F.M."/>
            <person name="Tilleman L."/>
            <person name="Duarte A.S."/>
            <person name="Jorrin-Novo J.V."/>
            <person name="Van de Peer Y."/>
            <person name="Deforce D."/>
            <person name="Van Nieuwerburgh F."/>
            <person name="Esteves A.C."/>
            <person name="Alves A."/>
        </authorList>
    </citation>
    <scope>NUCLEOTIDE SEQUENCE [LARGE SCALE GENOMIC DNA]</scope>
    <source>
        <strain evidence="3 4">LA-SOL3</strain>
    </source>
</reference>
<keyword evidence="2" id="KW-0812">Transmembrane</keyword>